<dbReference type="InterPro" id="IPR036259">
    <property type="entry name" value="MFS_trans_sf"/>
</dbReference>
<dbReference type="Gene3D" id="1.20.1250.20">
    <property type="entry name" value="MFS general substrate transporter like domains"/>
    <property type="match status" value="2"/>
</dbReference>
<evidence type="ECO:0000259" key="8">
    <source>
        <dbReference type="PROSITE" id="PS50850"/>
    </source>
</evidence>
<dbReference type="RefSeq" id="WP_202345521.1">
    <property type="nucleotide sequence ID" value="NZ_BAAAPI010000012.1"/>
</dbReference>
<organism evidence="9 10">
    <name type="scientific">Leucobacter chromiireducens subsp. solipictus</name>
    <dbReference type="NCBI Taxonomy" id="398235"/>
    <lineage>
        <taxon>Bacteria</taxon>
        <taxon>Bacillati</taxon>
        <taxon>Actinomycetota</taxon>
        <taxon>Actinomycetes</taxon>
        <taxon>Micrococcales</taxon>
        <taxon>Microbacteriaceae</taxon>
        <taxon>Leucobacter</taxon>
    </lineage>
</organism>
<feature type="transmembrane region" description="Helical" evidence="7">
    <location>
        <begin position="201"/>
        <end position="220"/>
    </location>
</feature>
<feature type="transmembrane region" description="Helical" evidence="7">
    <location>
        <begin position="173"/>
        <end position="195"/>
    </location>
</feature>
<reference evidence="9 10" key="1">
    <citation type="submission" date="2018-09" db="EMBL/GenBank/DDBJ databases">
        <title>Comparative genomics of Leucobacter spp.</title>
        <authorList>
            <person name="Reis A.C."/>
            <person name="Kolvenbach B.A."/>
            <person name="Corvini P.F.X."/>
            <person name="Nunes O.C."/>
        </authorList>
    </citation>
    <scope>NUCLEOTIDE SEQUENCE [LARGE SCALE GENOMIC DNA]</scope>
    <source>
        <strain evidence="9 10">TAN 31504</strain>
    </source>
</reference>
<dbReference type="CDD" id="cd17369">
    <property type="entry name" value="MFS_ShiA_like"/>
    <property type="match status" value="1"/>
</dbReference>
<evidence type="ECO:0000256" key="7">
    <source>
        <dbReference type="SAM" id="Phobius"/>
    </source>
</evidence>
<keyword evidence="10" id="KW-1185">Reference proteome</keyword>
<comment type="subcellular location">
    <subcellularLocation>
        <location evidence="1">Cell membrane</location>
        <topology evidence="1">Multi-pass membrane protein</topology>
    </subcellularLocation>
</comment>
<feature type="transmembrane region" description="Helical" evidence="7">
    <location>
        <begin position="346"/>
        <end position="373"/>
    </location>
</feature>
<evidence type="ECO:0000256" key="1">
    <source>
        <dbReference type="ARBA" id="ARBA00004651"/>
    </source>
</evidence>
<evidence type="ECO:0000256" key="6">
    <source>
        <dbReference type="ARBA" id="ARBA00023136"/>
    </source>
</evidence>
<feature type="transmembrane region" description="Helical" evidence="7">
    <location>
        <begin position="125"/>
        <end position="144"/>
    </location>
</feature>
<proteinExistence type="predicted"/>
<dbReference type="InterPro" id="IPR005829">
    <property type="entry name" value="Sugar_transporter_CS"/>
</dbReference>
<evidence type="ECO:0000256" key="4">
    <source>
        <dbReference type="ARBA" id="ARBA00022692"/>
    </source>
</evidence>
<dbReference type="PROSITE" id="PS50850">
    <property type="entry name" value="MFS"/>
    <property type="match status" value="1"/>
</dbReference>
<dbReference type="PANTHER" id="PTHR43045">
    <property type="entry name" value="SHIKIMATE TRANSPORTER"/>
    <property type="match status" value="1"/>
</dbReference>
<evidence type="ECO:0000256" key="3">
    <source>
        <dbReference type="ARBA" id="ARBA00022475"/>
    </source>
</evidence>
<dbReference type="EMBL" id="QYAC01000007">
    <property type="protein sequence ID" value="MBL3680250.1"/>
    <property type="molecule type" value="Genomic_DNA"/>
</dbReference>
<keyword evidence="5 7" id="KW-1133">Transmembrane helix</keyword>
<feature type="domain" description="Major facilitator superfamily (MFS) profile" evidence="8">
    <location>
        <begin position="28"/>
        <end position="441"/>
    </location>
</feature>
<accession>A0ABS1SI65</accession>
<dbReference type="PROSITE" id="PS00217">
    <property type="entry name" value="SUGAR_TRANSPORT_2"/>
    <property type="match status" value="1"/>
</dbReference>
<dbReference type="Proteomes" id="UP001645859">
    <property type="component" value="Unassembled WGS sequence"/>
</dbReference>
<feature type="transmembrane region" description="Helical" evidence="7">
    <location>
        <begin position="321"/>
        <end position="340"/>
    </location>
</feature>
<evidence type="ECO:0000313" key="10">
    <source>
        <dbReference type="Proteomes" id="UP001645859"/>
    </source>
</evidence>
<sequence length="445" mass="47085">MSSTSNITQAERETATVNVISPRDARRASFGALVGNVLEWYDYFLFNTAAALVFNVQYFVSDNAAAASMAAFATLAVGFLVRPLGGLFFGWLGDKIGRKAVLMITVVGIGVATGLIGILPNYVTIGVWAPIILVFLRLLQGLFIGGEWSGAMTLAVENAPLKMRARMAALPQLGSPIATIMSSGGFFLLALFLSADNFDAWGWRIPFLLAIPLLLVAVWLRAKMHESPVFTEMKESGENEKAPLKAVFAQAWRQLLVGIAAVLLGTAGFYIVTTFVMNYGTRVLGIERDMILMATLIGAVFQLLSVLHAGSLGQKYGATRVIIGAGILTAVAAFPCFLLIQTTQPVLVTIGIVISVSLLTYSFAAAGSVLTGLFPASVRLSGVAVAFNGANVLAGLTPLIATALVTASGDSWVPAAIMLIVFSLLSTVGAILAPKLSQQYEGFKH</sequence>
<feature type="transmembrane region" description="Helical" evidence="7">
    <location>
        <begin position="40"/>
        <end position="60"/>
    </location>
</feature>
<feature type="transmembrane region" description="Helical" evidence="7">
    <location>
        <begin position="412"/>
        <end position="433"/>
    </location>
</feature>
<dbReference type="InterPro" id="IPR011701">
    <property type="entry name" value="MFS"/>
</dbReference>
<feature type="transmembrane region" description="Helical" evidence="7">
    <location>
        <begin position="66"/>
        <end position="93"/>
    </location>
</feature>
<gene>
    <name evidence="9" type="ORF">D3230_13270</name>
</gene>
<comment type="caution">
    <text evidence="9">The sequence shown here is derived from an EMBL/GenBank/DDBJ whole genome shotgun (WGS) entry which is preliminary data.</text>
</comment>
<evidence type="ECO:0000256" key="5">
    <source>
        <dbReference type="ARBA" id="ARBA00022989"/>
    </source>
</evidence>
<name>A0ABS1SI65_9MICO</name>
<protein>
    <submittedName>
        <fullName evidence="9">MFS transporter</fullName>
    </submittedName>
</protein>
<keyword evidence="4 7" id="KW-0812">Transmembrane</keyword>
<dbReference type="PANTHER" id="PTHR43045:SF1">
    <property type="entry name" value="SHIKIMATE TRANSPORTER"/>
    <property type="match status" value="1"/>
</dbReference>
<keyword evidence="6 7" id="KW-0472">Membrane</keyword>
<feature type="transmembrane region" description="Helical" evidence="7">
    <location>
        <begin position="385"/>
        <end position="406"/>
    </location>
</feature>
<dbReference type="InterPro" id="IPR020846">
    <property type="entry name" value="MFS_dom"/>
</dbReference>
<evidence type="ECO:0000313" key="9">
    <source>
        <dbReference type="EMBL" id="MBL3680250.1"/>
    </source>
</evidence>
<keyword evidence="2" id="KW-0813">Transport</keyword>
<evidence type="ECO:0000256" key="2">
    <source>
        <dbReference type="ARBA" id="ARBA00022448"/>
    </source>
</evidence>
<feature type="transmembrane region" description="Helical" evidence="7">
    <location>
        <begin position="290"/>
        <end position="309"/>
    </location>
</feature>
<keyword evidence="3" id="KW-1003">Cell membrane</keyword>
<feature type="transmembrane region" description="Helical" evidence="7">
    <location>
        <begin position="100"/>
        <end position="119"/>
    </location>
</feature>
<dbReference type="SUPFAM" id="SSF103473">
    <property type="entry name" value="MFS general substrate transporter"/>
    <property type="match status" value="1"/>
</dbReference>
<dbReference type="Pfam" id="PF07690">
    <property type="entry name" value="MFS_1"/>
    <property type="match status" value="1"/>
</dbReference>
<feature type="transmembrane region" description="Helical" evidence="7">
    <location>
        <begin position="255"/>
        <end position="278"/>
    </location>
</feature>